<dbReference type="InterPro" id="IPR043004">
    <property type="entry name" value="MvaI_BcnI_cat"/>
</dbReference>
<sequence length="262" mass="30634">MNPNKQKIIELFYANVKGKKPNTSSSNQKHDGKKGHWLEQQMGIKFNASNSPDIFGYEMKNQTTSGKITFGDWSADEYIFQHGRPKKIHKTNQNYNISKDRFLEIFGKPNEKKNNRLSWSGIPCPTYINIYSAYGQILKIDTNSDIIILYSYSQDTRANKQQIVPLEMQKENLILARWYRASIQKKLEDKFNQAGWFTCKMDNSGVYNSIHFGRPMNFESWIGLLERGIVFFDSGMYQGNSRNYSQWRAFTAFWDSLIEESY</sequence>
<dbReference type="EMBL" id="FPHN01000264">
    <property type="protein sequence ID" value="SFV69067.1"/>
    <property type="molecule type" value="Genomic_DNA"/>
</dbReference>
<evidence type="ECO:0000313" key="1">
    <source>
        <dbReference type="EMBL" id="SFV69067.1"/>
    </source>
</evidence>
<dbReference type="Pfam" id="PF09562">
    <property type="entry name" value="RE_LlaMI"/>
    <property type="match status" value="1"/>
</dbReference>
<dbReference type="InterPro" id="IPR019063">
    <property type="entry name" value="Restrct_endonuc_II_LlaMI"/>
</dbReference>
<protein>
    <submittedName>
        <fullName evidence="1">Uncharacterized protein</fullName>
    </submittedName>
</protein>
<accession>A0A1W1CTP0</accession>
<proteinExistence type="predicted"/>
<organism evidence="1">
    <name type="scientific">hydrothermal vent metagenome</name>
    <dbReference type="NCBI Taxonomy" id="652676"/>
    <lineage>
        <taxon>unclassified sequences</taxon>
        <taxon>metagenomes</taxon>
        <taxon>ecological metagenomes</taxon>
    </lineage>
</organism>
<dbReference type="Gene3D" id="3.40.210.20">
    <property type="entry name" value="MvaI/BcnI restriction endonuclease, catalytic domain"/>
    <property type="match status" value="1"/>
</dbReference>
<dbReference type="AlphaFoldDB" id="A0A1W1CTP0"/>
<name>A0A1W1CTP0_9ZZZZ</name>
<gene>
    <name evidence="1" type="ORF">MNB_SV-14-540</name>
</gene>
<reference evidence="1" key="1">
    <citation type="submission" date="2016-10" db="EMBL/GenBank/DDBJ databases">
        <authorList>
            <person name="de Groot N.N."/>
        </authorList>
    </citation>
    <scope>NUCLEOTIDE SEQUENCE</scope>
</reference>